<dbReference type="GO" id="GO:0020037">
    <property type="term" value="F:heme binding"/>
    <property type="evidence" value="ECO:0007669"/>
    <property type="project" value="InterPro"/>
</dbReference>
<name>A0A9P2LM05_CLOBO</name>
<dbReference type="AlphaFoldDB" id="A0A9P2LM05"/>
<proteinExistence type="predicted"/>
<comment type="caution">
    <text evidence="6">The sequence shown here is derived from an EMBL/GenBank/DDBJ whole genome shotgun (WGS) entry which is preliminary data.</text>
</comment>
<dbReference type="PANTHER" id="PTHR32089:SF112">
    <property type="entry name" value="LYSOZYME-LIKE PROTEIN-RELATED"/>
    <property type="match status" value="1"/>
</dbReference>
<dbReference type="Proteomes" id="UP000006160">
    <property type="component" value="Unassembled WGS sequence"/>
</dbReference>
<dbReference type="InterPro" id="IPR024096">
    <property type="entry name" value="NO_sig/Golgi_transp_ligand-bd"/>
</dbReference>
<keyword evidence="4" id="KW-0812">Transmembrane</keyword>
<feature type="coiled-coil region" evidence="3">
    <location>
        <begin position="566"/>
        <end position="593"/>
    </location>
</feature>
<protein>
    <submittedName>
        <fullName evidence="6">Methyl-accepting chemotaxis protein</fullName>
    </submittedName>
</protein>
<dbReference type="SUPFAM" id="SSF111126">
    <property type="entry name" value="Ligand-binding domain in the NO signalling and Golgi transport"/>
    <property type="match status" value="1"/>
</dbReference>
<feature type="domain" description="Methyl-accepting transducer" evidence="5">
    <location>
        <begin position="313"/>
        <end position="570"/>
    </location>
</feature>
<dbReference type="Gene3D" id="3.90.1520.10">
    <property type="entry name" value="H-NOX domain"/>
    <property type="match status" value="1"/>
</dbReference>
<dbReference type="GO" id="GO:0007165">
    <property type="term" value="P:signal transduction"/>
    <property type="evidence" value="ECO:0007669"/>
    <property type="project" value="UniProtKB-KW"/>
</dbReference>
<dbReference type="SMART" id="SM00283">
    <property type="entry name" value="MA"/>
    <property type="match status" value="1"/>
</dbReference>
<feature type="coiled-coil region" evidence="3">
    <location>
        <begin position="353"/>
        <end position="390"/>
    </location>
</feature>
<organism evidence="6 7">
    <name type="scientific">Clostridium botulinum D str. 1873</name>
    <dbReference type="NCBI Taxonomy" id="592027"/>
    <lineage>
        <taxon>Bacteria</taxon>
        <taxon>Bacillati</taxon>
        <taxon>Bacillota</taxon>
        <taxon>Clostridia</taxon>
        <taxon>Eubacteriales</taxon>
        <taxon>Clostridiaceae</taxon>
        <taxon>Clostridium</taxon>
    </lineage>
</organism>
<dbReference type="Gene3D" id="1.10.287.950">
    <property type="entry name" value="Methyl-accepting chemotaxis protein"/>
    <property type="match status" value="1"/>
</dbReference>
<dbReference type="PANTHER" id="PTHR32089">
    <property type="entry name" value="METHYL-ACCEPTING CHEMOTAXIS PROTEIN MCPB"/>
    <property type="match status" value="1"/>
</dbReference>
<dbReference type="InterPro" id="IPR038158">
    <property type="entry name" value="H-NOX_domain_sf"/>
</dbReference>
<evidence type="ECO:0000259" key="5">
    <source>
        <dbReference type="PROSITE" id="PS50111"/>
    </source>
</evidence>
<keyword evidence="4" id="KW-0472">Membrane</keyword>
<feature type="transmembrane region" description="Helical" evidence="4">
    <location>
        <begin position="198"/>
        <end position="217"/>
    </location>
</feature>
<dbReference type="SUPFAM" id="SSF58104">
    <property type="entry name" value="Methyl-accepting chemotaxis protein (MCP) signaling domain"/>
    <property type="match status" value="1"/>
</dbReference>
<evidence type="ECO:0000313" key="7">
    <source>
        <dbReference type="Proteomes" id="UP000006160"/>
    </source>
</evidence>
<evidence type="ECO:0000256" key="2">
    <source>
        <dbReference type="PROSITE-ProRule" id="PRU00284"/>
    </source>
</evidence>
<dbReference type="Pfam" id="PF07700">
    <property type="entry name" value="HNOB"/>
    <property type="match status" value="1"/>
</dbReference>
<dbReference type="EMBL" id="ACSJ01000006">
    <property type="protein sequence ID" value="EES91901.1"/>
    <property type="molecule type" value="Genomic_DNA"/>
</dbReference>
<dbReference type="RefSeq" id="WP_003374836.1">
    <property type="nucleotide sequence ID" value="NZ_ACSJ01000006.1"/>
</dbReference>
<evidence type="ECO:0000256" key="4">
    <source>
        <dbReference type="SAM" id="Phobius"/>
    </source>
</evidence>
<dbReference type="PROSITE" id="PS50111">
    <property type="entry name" value="CHEMOTAXIS_TRANSDUC_2"/>
    <property type="match status" value="1"/>
</dbReference>
<dbReference type="InterPro" id="IPR004089">
    <property type="entry name" value="MCPsignal_dom"/>
</dbReference>
<keyword evidence="1 2" id="KW-0807">Transducer</keyword>
<keyword evidence="4" id="KW-1133">Transmembrane helix</keyword>
<feature type="transmembrane region" description="Helical" evidence="4">
    <location>
        <begin position="223"/>
        <end position="244"/>
    </location>
</feature>
<keyword evidence="3" id="KW-0175">Coiled coil</keyword>
<gene>
    <name evidence="6" type="ORF">CLG_B2063</name>
</gene>
<reference evidence="6 7" key="1">
    <citation type="submission" date="2009-10" db="EMBL/GenBank/DDBJ databases">
        <authorList>
            <person name="Shrivastava S."/>
            <person name="Brinkac L.B."/>
            <person name="Brown J.L."/>
            <person name="Bruce D.B."/>
            <person name="Detter C."/>
            <person name="Green L.D."/>
            <person name="Munk C.A."/>
            <person name="Rogers Y.C."/>
            <person name="Tapia R."/>
            <person name="Saunders E.S."/>
            <person name="Sims D.R."/>
            <person name="Smith L.A."/>
            <person name="Smith T.J."/>
            <person name="Sutton G."/>
            <person name="Brettin T."/>
        </authorList>
    </citation>
    <scope>NUCLEOTIDE SEQUENCE [LARGE SCALE GENOMIC DNA]</scope>
    <source>
        <strain evidence="7">D str. 1873</strain>
    </source>
</reference>
<evidence type="ECO:0000256" key="3">
    <source>
        <dbReference type="SAM" id="Coils"/>
    </source>
</evidence>
<dbReference type="GO" id="GO:0016020">
    <property type="term" value="C:membrane"/>
    <property type="evidence" value="ECO:0007669"/>
    <property type="project" value="InterPro"/>
</dbReference>
<dbReference type="GeneID" id="66318580"/>
<dbReference type="Pfam" id="PF00015">
    <property type="entry name" value="MCPsignal"/>
    <property type="match status" value="1"/>
</dbReference>
<evidence type="ECO:0000256" key="1">
    <source>
        <dbReference type="ARBA" id="ARBA00023224"/>
    </source>
</evidence>
<sequence length="599" mass="67635">MKGTIVATWLNTCRKIYDNQVVSSAMNSVGWKENRIFSPIENIDDNDVKKIMEEIAHSKHISINELWKTIGKDNILTFHKDFPAFFQHENLYSFFRSMFDVHVEMVKKFKGAQPPIIDIKPISSRKAIFKYKSKRCMYDYCLGLIEGSADYFKENLNVETITNKDGELILELTFEKDIFYKKVYNFNKILSLGFMKSIASKVGVCTFLITSICSIFLFGSDNILKGCSLSLISSLVSFFVVFMLQRPIKIIEDEIKKINNNNYTEDGEIVTGDIFENLYNLLKKYRKTVRADFVGFKGVTDEMSTFVRNINVISDSMMRTSEEISEVVEEVANGAVNQAENTQSAATVLNGSIESLKEIVSIENKNKQQLEEAIQKIDNSYVNVDNASKNIIESLMKFKEVKNDGVELEGKAHSINDIVLIVSQISEQTNLLALNASIEAARAGESGKGFSVVAEEVRKLAEQTQSAVEQINFNLGEFVKSIQILVSKIESQYSVLEEENNNLQEVRDISLDATKSIQTVSKSMIKTIDDLSRESDTISQIYNNIESLSAIAEENSASSQEVSANVSNYTNEIKNLIGNISEFKKLAEEFKDKLSKYNI</sequence>
<dbReference type="InterPro" id="IPR011644">
    <property type="entry name" value="Heme_NO-bd"/>
</dbReference>
<evidence type="ECO:0000313" key="6">
    <source>
        <dbReference type="EMBL" id="EES91901.1"/>
    </source>
</evidence>
<accession>A0A9P2LM05</accession>